<dbReference type="Pfam" id="PF13649">
    <property type="entry name" value="Methyltransf_25"/>
    <property type="match status" value="1"/>
</dbReference>
<protein>
    <submittedName>
        <fullName evidence="3">Methyltransferase domain-containing protein</fullName>
    </submittedName>
</protein>
<evidence type="ECO:0000313" key="4">
    <source>
        <dbReference type="Proteomes" id="UP000183315"/>
    </source>
</evidence>
<dbReference type="InterPro" id="IPR053173">
    <property type="entry name" value="SAM-binding_MTase"/>
</dbReference>
<keyword evidence="4" id="KW-1185">Reference proteome</keyword>
<dbReference type="PANTHER" id="PTHR45128">
    <property type="entry name" value="METHYLTRANSFERASE TYPE 11"/>
    <property type="match status" value="1"/>
</dbReference>
<name>A0A1H6TVL5_9MICO</name>
<dbReference type="InterPro" id="IPR036388">
    <property type="entry name" value="WH-like_DNA-bd_sf"/>
</dbReference>
<dbReference type="STRING" id="1043493.SAMN05421637_0154"/>
<dbReference type="OrthoDB" id="9801363at2"/>
<dbReference type="Proteomes" id="UP000183315">
    <property type="component" value="Unassembled WGS sequence"/>
</dbReference>
<dbReference type="AlphaFoldDB" id="A0A1H6TVL5"/>
<feature type="domain" description="S-adenosylmethionine-dependent methyltransferase Rv2258c-like winged HTH" evidence="2">
    <location>
        <begin position="26"/>
        <end position="98"/>
    </location>
</feature>
<dbReference type="RefSeq" id="WP_042212206.1">
    <property type="nucleotide sequence ID" value="NZ_BBLU01000001.1"/>
</dbReference>
<dbReference type="InterPro" id="IPR048711">
    <property type="entry name" value="WHD_Rv2258c"/>
</dbReference>
<feature type="domain" description="Methyltransferase" evidence="1">
    <location>
        <begin position="179"/>
        <end position="272"/>
    </location>
</feature>
<dbReference type="GO" id="GO:0032259">
    <property type="term" value="P:methylation"/>
    <property type="evidence" value="ECO:0007669"/>
    <property type="project" value="UniProtKB-KW"/>
</dbReference>
<proteinExistence type="predicted"/>
<dbReference type="InterPro" id="IPR041698">
    <property type="entry name" value="Methyltransf_25"/>
</dbReference>
<reference evidence="4" key="1">
    <citation type="submission" date="2016-10" db="EMBL/GenBank/DDBJ databases">
        <authorList>
            <person name="Varghese N."/>
        </authorList>
    </citation>
    <scope>NUCLEOTIDE SEQUENCE [LARGE SCALE GENOMIC DNA]</scope>
    <source>
        <strain evidence="4">DSM 24868</strain>
    </source>
</reference>
<evidence type="ECO:0000259" key="1">
    <source>
        <dbReference type="Pfam" id="PF13649"/>
    </source>
</evidence>
<dbReference type="PANTHER" id="PTHR45128:SF2">
    <property type="entry name" value="METHYLTRANSFERASE DOMAIN-CONTAINING PROTEIN"/>
    <property type="match status" value="1"/>
</dbReference>
<evidence type="ECO:0000259" key="2">
    <source>
        <dbReference type="Pfam" id="PF21320"/>
    </source>
</evidence>
<gene>
    <name evidence="3" type="ORF">SAMN05421637_0154</name>
</gene>
<dbReference type="Gene3D" id="1.10.10.10">
    <property type="entry name" value="Winged helix-like DNA-binding domain superfamily/Winged helix DNA-binding domain"/>
    <property type="match status" value="1"/>
</dbReference>
<dbReference type="eggNOG" id="COG2519">
    <property type="taxonomic scope" value="Bacteria"/>
</dbReference>
<keyword evidence="3" id="KW-0489">Methyltransferase</keyword>
<dbReference type="Gene3D" id="3.40.50.150">
    <property type="entry name" value="Vaccinia Virus protein VP39"/>
    <property type="match status" value="1"/>
</dbReference>
<dbReference type="Pfam" id="PF21320">
    <property type="entry name" value="WHD_Rv2258c"/>
    <property type="match status" value="1"/>
</dbReference>
<dbReference type="SUPFAM" id="SSF53335">
    <property type="entry name" value="S-adenosyl-L-methionine-dependent methyltransferases"/>
    <property type="match status" value="1"/>
</dbReference>
<dbReference type="GO" id="GO:0008168">
    <property type="term" value="F:methyltransferase activity"/>
    <property type="evidence" value="ECO:0007669"/>
    <property type="project" value="UniProtKB-KW"/>
</dbReference>
<dbReference type="SUPFAM" id="SSF46785">
    <property type="entry name" value="Winged helix' DNA-binding domain"/>
    <property type="match status" value="1"/>
</dbReference>
<dbReference type="CDD" id="cd02440">
    <property type="entry name" value="AdoMet_MTases"/>
    <property type="match status" value="1"/>
</dbReference>
<accession>A0A1H6TVL5</accession>
<evidence type="ECO:0000313" key="3">
    <source>
        <dbReference type="EMBL" id="SEI84051.1"/>
    </source>
</evidence>
<sequence>MSPHELATADEWAEHVLSAALGAMDTLAIHLGDRLGWYRALADQGPLSATALAERTGTDTRYAHEWLAHQAAAGMVTADEHDGVRVFSLPDGAAEALTDGGSLAYVSPLARMLAAAASQMPALLDAYRTGGGVSWADLGDDARWAQADINRPWFETMLAPSVAAVPELHDVLGRPDARIADVACGAGWSAIALARAYPTARIIGIDVDEPSVARAREHVRAAGLEDRVEVVHADGESLGGPFDAAFIFEALHDMPQPVAVLSAVREAVSPDGAVVVMDEAVADEPAEPGDLVERLMYGYSLLVCLPDSMSSTPTAATGTVMREPVLRGYATEAGFTDVSVLPIEDFAFFRFYRLHH</sequence>
<organism evidence="3 4">
    <name type="scientific">Demequina mangrovi</name>
    <dbReference type="NCBI Taxonomy" id="1043493"/>
    <lineage>
        <taxon>Bacteria</taxon>
        <taxon>Bacillati</taxon>
        <taxon>Actinomycetota</taxon>
        <taxon>Actinomycetes</taxon>
        <taxon>Micrococcales</taxon>
        <taxon>Demequinaceae</taxon>
        <taxon>Demequina</taxon>
    </lineage>
</organism>
<dbReference type="InterPro" id="IPR036390">
    <property type="entry name" value="WH_DNA-bd_sf"/>
</dbReference>
<dbReference type="InterPro" id="IPR029063">
    <property type="entry name" value="SAM-dependent_MTases_sf"/>
</dbReference>
<keyword evidence="3" id="KW-0808">Transferase</keyword>
<dbReference type="EMBL" id="FNZI01000001">
    <property type="protein sequence ID" value="SEI84051.1"/>
    <property type="molecule type" value="Genomic_DNA"/>
</dbReference>